<evidence type="ECO:0000256" key="5">
    <source>
        <dbReference type="ARBA" id="ARBA00022989"/>
    </source>
</evidence>
<feature type="transmembrane region" description="Helical" evidence="10">
    <location>
        <begin position="117"/>
        <end position="138"/>
    </location>
</feature>
<dbReference type="InterPro" id="IPR014710">
    <property type="entry name" value="RmlC-like_jellyroll"/>
</dbReference>
<evidence type="ECO:0000256" key="8">
    <source>
        <dbReference type="ARBA" id="ARBA00023136"/>
    </source>
</evidence>
<dbReference type="Pfam" id="PF00027">
    <property type="entry name" value="cNMP_binding"/>
    <property type="match status" value="1"/>
</dbReference>
<dbReference type="SUPFAM" id="SSF81324">
    <property type="entry name" value="Voltage-gated potassium channels"/>
    <property type="match status" value="1"/>
</dbReference>
<feature type="transmembrane region" description="Helical" evidence="10">
    <location>
        <begin position="333"/>
        <end position="356"/>
    </location>
</feature>
<dbReference type="InterPro" id="IPR000595">
    <property type="entry name" value="cNMP-bd_dom"/>
</dbReference>
<feature type="transmembrane region" description="Helical" evidence="10">
    <location>
        <begin position="666"/>
        <end position="686"/>
    </location>
</feature>
<gene>
    <name evidence="12" type="primary">RvY_09267</name>
    <name evidence="12" type="synonym">RvY_09267.1</name>
    <name evidence="12" type="ORF">RvY_09267-1</name>
</gene>
<keyword evidence="4 10" id="KW-0812">Transmembrane</keyword>
<dbReference type="InterPro" id="IPR027359">
    <property type="entry name" value="Volt_channel_dom_sf"/>
</dbReference>
<feature type="transmembrane region" description="Helical" evidence="10">
    <location>
        <begin position="368"/>
        <end position="390"/>
    </location>
</feature>
<dbReference type="GO" id="GO:0051453">
    <property type="term" value="P:regulation of intracellular pH"/>
    <property type="evidence" value="ECO:0007669"/>
    <property type="project" value="TreeGrafter"/>
</dbReference>
<feature type="transmembrane region" description="Helical" evidence="10">
    <location>
        <begin position="55"/>
        <end position="72"/>
    </location>
</feature>
<dbReference type="EMBL" id="BDGG01000004">
    <property type="protein sequence ID" value="GAU98070.1"/>
    <property type="molecule type" value="Genomic_DNA"/>
</dbReference>
<evidence type="ECO:0000256" key="3">
    <source>
        <dbReference type="ARBA" id="ARBA00022475"/>
    </source>
</evidence>
<dbReference type="Proteomes" id="UP000186922">
    <property type="component" value="Unassembled WGS sequence"/>
</dbReference>
<dbReference type="STRING" id="947166.A0A1D1VAZ3"/>
<dbReference type="OrthoDB" id="441412at2759"/>
<sequence>MDMWNESLVTPSGTLINGTALEMQELSSSADPLDGNATDLPLDVHSLYEHTPPPYSILSVFVIILLGVFMRYLQPRLPIPYTVVIMLLGVIYGLVAAKAYPPLLNYTAMTRIDPHWILHLFLPALIFESSFAINLGMFRSTMGSILLLATVGLAIATGLTSIVVRYAFSYGWDWCTSLMFGALISATDPVAVVALLKDVGTSPALGVVLEGESLLNDGTAIILFNIFLALSIPSDNFSGESLAVQSVLTVAGGPLFGFAAGWTLVGLLGKISSDAISEVCLTLTAAYLTFYVSEAVLGISGVLAVVALGVVMNSQRTVISPEVDPWMHEFWDIITYIANTLIFVIVGLTIAEHALFNFENMDWINLLILWPALIVIRLISIVVCLPLIRCVEKTGTCNWKNVLVMSWGGLRGAVSLALAMTVSRDPRLDQDSIGNKVLVHTSGIVMLTLLVNGTTTAKLLSVLGMSRIPEDTISAVDNALRFIFKKRDEKITSLKKDHFLEDVNWGSVTSYTLLQNPYKRSRNTQQKKEKVVFSSSFAEKCKSETETDLERTLYSTLDYKAARRIWLQLLKSHFWIQFEHGMVCRRTLLYLSSCVDAALARSEGLIDPEVITGRFTIGHKLTYCQKLVNKLSGHDTSWAGQGRDAVEPAHGNWAERIVEVYWFKSVVHTLLCIHVSCSVLNLIWNFHGHHLDENFFHENVYFVTANGFFCLVYGIEIVLSMLAYGFSNYIRNHWNKFEVFIQAILLTDFGLDVYVLAAGEAGPYIYKHMLRCFDVLSLLRILRVIRLIKIFFPVMDTLVASLVTHRLLSGFEIGKAFVTAQDDATNWTESFFQNSAAIDSIRKTADAARSSVGMELGILLLERPDIGRFVKKRYASRKVLHSMKKDVCELKQRGLLDDKTALFLQKTIDSKMEKVSRIPYRIQNPAEMLKRIPWITNNRLRCFLMAKAEVASFPKGHALFTVGEEPDGIYLLLSGSVEAVSLPNLVVSHQEYNEEMTFTAGDVLGERAILTGKRLHTSYICKSPIQCLFIPLETMSEVLTAFGGLRQEIWNCYGRKLATSMLMAQPTLCHLYADDIRIRFLNRGTVLIFKGEYLELNPNWQLVVLLHGSCVGLPQQIAMEGPKIISKQFQSLHFTRQNEDAAHHSAVFCLEYDYFPAKSRSTAASTMVAHDNMTYLSDD</sequence>
<keyword evidence="13" id="KW-1185">Reference proteome</keyword>
<dbReference type="Gene3D" id="6.10.140.1330">
    <property type="match status" value="1"/>
</dbReference>
<feature type="transmembrane region" description="Helical" evidence="10">
    <location>
        <begin position="402"/>
        <end position="422"/>
    </location>
</feature>
<keyword evidence="9" id="KW-0739">Sodium transport</keyword>
<dbReference type="InterPro" id="IPR018490">
    <property type="entry name" value="cNMP-bd_dom_sf"/>
</dbReference>
<dbReference type="GO" id="GO:0005886">
    <property type="term" value="C:plasma membrane"/>
    <property type="evidence" value="ECO:0007669"/>
    <property type="project" value="UniProtKB-SubCell"/>
</dbReference>
<feature type="transmembrane region" description="Helical" evidence="10">
    <location>
        <begin position="437"/>
        <end position="460"/>
    </location>
</feature>
<evidence type="ECO:0000256" key="2">
    <source>
        <dbReference type="ARBA" id="ARBA00022448"/>
    </source>
</evidence>
<dbReference type="GO" id="GO:0098719">
    <property type="term" value="P:sodium ion import across plasma membrane"/>
    <property type="evidence" value="ECO:0007669"/>
    <property type="project" value="TreeGrafter"/>
</dbReference>
<keyword evidence="8 10" id="KW-0472">Membrane</keyword>
<evidence type="ECO:0000313" key="13">
    <source>
        <dbReference type="Proteomes" id="UP000186922"/>
    </source>
</evidence>
<dbReference type="InterPro" id="IPR018422">
    <property type="entry name" value="Cation/H_exchanger_CPA1"/>
</dbReference>
<evidence type="ECO:0000256" key="9">
    <source>
        <dbReference type="ARBA" id="ARBA00023201"/>
    </source>
</evidence>
<feature type="transmembrane region" description="Helical" evidence="10">
    <location>
        <begin position="706"/>
        <end position="727"/>
    </location>
</feature>
<keyword evidence="6" id="KW-0915">Sodium</keyword>
<feature type="transmembrane region" description="Helical" evidence="10">
    <location>
        <begin position="285"/>
        <end position="312"/>
    </location>
</feature>
<evidence type="ECO:0000313" key="12">
    <source>
        <dbReference type="EMBL" id="GAU98070.1"/>
    </source>
</evidence>
<dbReference type="CDD" id="cd00038">
    <property type="entry name" value="CAP_ED"/>
    <property type="match status" value="1"/>
</dbReference>
<keyword evidence="7" id="KW-0406">Ion transport</keyword>
<feature type="transmembrane region" description="Helical" evidence="10">
    <location>
        <begin position="242"/>
        <end position="265"/>
    </location>
</feature>
<name>A0A1D1VAZ3_RAMVA</name>
<proteinExistence type="predicted"/>
<dbReference type="GO" id="GO:0015386">
    <property type="term" value="F:potassium:proton antiporter activity"/>
    <property type="evidence" value="ECO:0007669"/>
    <property type="project" value="TreeGrafter"/>
</dbReference>
<keyword evidence="2" id="KW-0813">Transport</keyword>
<dbReference type="SUPFAM" id="SSF51206">
    <property type="entry name" value="cAMP-binding domain-like"/>
    <property type="match status" value="1"/>
</dbReference>
<accession>A0A1D1VAZ3</accession>
<dbReference type="InterPro" id="IPR006153">
    <property type="entry name" value="Cation/H_exchanger_TM"/>
</dbReference>
<dbReference type="AlphaFoldDB" id="A0A1D1VAZ3"/>
<dbReference type="PANTHER" id="PTHR10110">
    <property type="entry name" value="SODIUM/HYDROGEN EXCHANGER"/>
    <property type="match status" value="1"/>
</dbReference>
<evidence type="ECO:0000256" key="7">
    <source>
        <dbReference type="ARBA" id="ARBA00023065"/>
    </source>
</evidence>
<dbReference type="GO" id="GO:0015385">
    <property type="term" value="F:sodium:proton antiporter activity"/>
    <property type="evidence" value="ECO:0007669"/>
    <property type="project" value="InterPro"/>
</dbReference>
<evidence type="ECO:0000256" key="4">
    <source>
        <dbReference type="ARBA" id="ARBA00022692"/>
    </source>
</evidence>
<keyword evidence="3" id="KW-1003">Cell membrane</keyword>
<dbReference type="Gene3D" id="2.60.120.10">
    <property type="entry name" value="Jelly Rolls"/>
    <property type="match status" value="1"/>
</dbReference>
<evidence type="ECO:0000259" key="11">
    <source>
        <dbReference type="PROSITE" id="PS50042"/>
    </source>
</evidence>
<feature type="transmembrane region" description="Helical" evidence="10">
    <location>
        <begin position="145"/>
        <end position="168"/>
    </location>
</feature>
<reference evidence="12 13" key="1">
    <citation type="journal article" date="2016" name="Nat. Commun.">
        <title>Extremotolerant tardigrade genome and improved radiotolerance of human cultured cells by tardigrade-unique protein.</title>
        <authorList>
            <person name="Hashimoto T."/>
            <person name="Horikawa D.D."/>
            <person name="Saito Y."/>
            <person name="Kuwahara H."/>
            <person name="Kozuka-Hata H."/>
            <person name="Shin-I T."/>
            <person name="Minakuchi Y."/>
            <person name="Ohishi K."/>
            <person name="Motoyama A."/>
            <person name="Aizu T."/>
            <person name="Enomoto A."/>
            <person name="Kondo K."/>
            <person name="Tanaka S."/>
            <person name="Hara Y."/>
            <person name="Koshikawa S."/>
            <person name="Sagara H."/>
            <person name="Miura T."/>
            <person name="Yokobori S."/>
            <person name="Miyagawa K."/>
            <person name="Suzuki Y."/>
            <person name="Kubo T."/>
            <person name="Oyama M."/>
            <person name="Kohara Y."/>
            <person name="Fujiyama A."/>
            <person name="Arakawa K."/>
            <person name="Katayama T."/>
            <person name="Toyoda A."/>
            <person name="Kunieda T."/>
        </authorList>
    </citation>
    <scope>NUCLEOTIDE SEQUENCE [LARGE SCALE GENOMIC DNA]</scope>
    <source>
        <strain evidence="12 13">YOKOZUNA-1</strain>
    </source>
</reference>
<feature type="transmembrane region" description="Helical" evidence="10">
    <location>
        <begin position="79"/>
        <end position="97"/>
    </location>
</feature>
<feature type="domain" description="Cyclic nucleotide-binding" evidence="11">
    <location>
        <begin position="953"/>
        <end position="1056"/>
    </location>
</feature>
<protein>
    <recommendedName>
        <fullName evidence="11">Cyclic nucleotide-binding domain-containing protein</fullName>
    </recommendedName>
</protein>
<dbReference type="Pfam" id="PF00999">
    <property type="entry name" value="Na_H_Exchanger"/>
    <property type="match status" value="1"/>
</dbReference>
<evidence type="ECO:0000256" key="1">
    <source>
        <dbReference type="ARBA" id="ARBA00004651"/>
    </source>
</evidence>
<dbReference type="PANTHER" id="PTHR10110:SF86">
    <property type="entry name" value="SODIUM_HYDROGEN EXCHANGER 7"/>
    <property type="match status" value="1"/>
</dbReference>
<dbReference type="PROSITE" id="PS50042">
    <property type="entry name" value="CNMP_BINDING_3"/>
    <property type="match status" value="1"/>
</dbReference>
<keyword evidence="5 10" id="KW-1133">Transmembrane helix</keyword>
<organism evidence="12 13">
    <name type="scientific">Ramazzottius varieornatus</name>
    <name type="common">Water bear</name>
    <name type="synonym">Tardigrade</name>
    <dbReference type="NCBI Taxonomy" id="947166"/>
    <lineage>
        <taxon>Eukaryota</taxon>
        <taxon>Metazoa</taxon>
        <taxon>Ecdysozoa</taxon>
        <taxon>Tardigrada</taxon>
        <taxon>Eutardigrada</taxon>
        <taxon>Parachela</taxon>
        <taxon>Hypsibioidea</taxon>
        <taxon>Ramazzottiidae</taxon>
        <taxon>Ramazzottius</taxon>
    </lineage>
</organism>
<evidence type="ECO:0000256" key="6">
    <source>
        <dbReference type="ARBA" id="ARBA00023053"/>
    </source>
</evidence>
<comment type="caution">
    <text evidence="12">The sequence shown here is derived from an EMBL/GenBank/DDBJ whole genome shotgun (WGS) entry which is preliminary data.</text>
</comment>
<feature type="transmembrane region" description="Helical" evidence="10">
    <location>
        <begin position="739"/>
        <end position="758"/>
    </location>
</feature>
<evidence type="ECO:0000256" key="10">
    <source>
        <dbReference type="SAM" id="Phobius"/>
    </source>
</evidence>
<dbReference type="Gene3D" id="1.20.120.350">
    <property type="entry name" value="Voltage-gated potassium channels. Chain C"/>
    <property type="match status" value="1"/>
</dbReference>
<comment type="subcellular location">
    <subcellularLocation>
        <location evidence="1">Cell membrane</location>
        <topology evidence="1">Multi-pass membrane protein</topology>
    </subcellularLocation>
</comment>